<dbReference type="EMBL" id="AFWF01000112">
    <property type="protein sequence ID" value="EGU41466.1"/>
    <property type="molecule type" value="Genomic_DNA"/>
</dbReference>
<sequence>MLCSLVISTSIVLRLNERGSHKDQGKRNAISINIFYLFHGYREIIEVQILLEIKTQMNPLVMTQCIKN</sequence>
<evidence type="ECO:0000313" key="1">
    <source>
        <dbReference type="EMBL" id="EGU41466.1"/>
    </source>
</evidence>
<accession>F9S1S4</accession>
<gene>
    <name evidence="1" type="ORF">VII00023_06412</name>
</gene>
<evidence type="ECO:0000313" key="2">
    <source>
        <dbReference type="Proteomes" id="UP000004605"/>
    </source>
</evidence>
<reference evidence="1 2" key="1">
    <citation type="journal article" date="2012" name="Int. J. Syst. Evol. Microbiol.">
        <title>Vibrio caribbeanicus sp. nov., isolated from the marine sponge Scleritoderma cyanea.</title>
        <authorList>
            <person name="Hoffmann M."/>
            <person name="Monday S.R."/>
            <person name="Allard M.W."/>
            <person name="Strain E.A."/>
            <person name="Whittaker P."/>
            <person name="Naum M."/>
            <person name="McCarthy P.J."/>
            <person name="Lopez J.V."/>
            <person name="Fischer M."/>
            <person name="Brown E.W."/>
        </authorList>
    </citation>
    <scope>NUCLEOTIDE SEQUENCE [LARGE SCALE GENOMIC DNA]</scope>
    <source>
        <strain evidence="1 2">ATCC 700023</strain>
    </source>
</reference>
<name>F9S1S4_9VIBR</name>
<dbReference type="Proteomes" id="UP000004605">
    <property type="component" value="Unassembled WGS sequence"/>
</dbReference>
<keyword evidence="2" id="KW-1185">Reference proteome</keyword>
<protein>
    <submittedName>
        <fullName evidence="1">Uncharacterized protein</fullName>
    </submittedName>
</protein>
<organism evidence="1 2">
    <name type="scientific">Vibrio ichthyoenteri ATCC 700023</name>
    <dbReference type="NCBI Taxonomy" id="870968"/>
    <lineage>
        <taxon>Bacteria</taxon>
        <taxon>Pseudomonadati</taxon>
        <taxon>Pseudomonadota</taxon>
        <taxon>Gammaproteobacteria</taxon>
        <taxon>Vibrionales</taxon>
        <taxon>Vibrionaceae</taxon>
        <taxon>Vibrio</taxon>
    </lineage>
</organism>
<dbReference type="AlphaFoldDB" id="F9S1S4"/>
<proteinExistence type="predicted"/>
<comment type="caution">
    <text evidence="1">The sequence shown here is derived from an EMBL/GenBank/DDBJ whole genome shotgun (WGS) entry which is preliminary data.</text>
</comment>